<comment type="caution">
    <text evidence="1">The sequence shown here is derived from an EMBL/GenBank/DDBJ whole genome shotgun (WGS) entry which is preliminary data.</text>
</comment>
<evidence type="ECO:0000313" key="1">
    <source>
        <dbReference type="EMBL" id="MFC7606625.1"/>
    </source>
</evidence>
<dbReference type="RefSeq" id="WP_343962737.1">
    <property type="nucleotide sequence ID" value="NZ_BAAAGK010000013.1"/>
</dbReference>
<sequence length="267" mass="28855">MSIRPDSTMFAALHGELVSHPWRDPHVASSDAYSLFVARSSALGWLTEAVENVSGGLWGMNDAGQGPEPSRVAWFQVSLTEPVPDGRPLPVQPFLSCAGDVVARIGAPRLRAVQLLLPVQSLDASTRARAVIPLLQDAGWFADGDPRWRTPVRVTLDGGQEPSIRSAAPEMLRWMRGFTQDVFACDSVSLPDDLTDDGTVLESPVIDELWRGPARHRATFRGVLTEWSLDALGWLAAFLAEAASHNGVGTPLMLTADRPEGSRSPAD</sequence>
<keyword evidence="2" id="KW-1185">Reference proteome</keyword>
<accession>A0ABW2TD94</accession>
<evidence type="ECO:0000313" key="2">
    <source>
        <dbReference type="Proteomes" id="UP001596514"/>
    </source>
</evidence>
<gene>
    <name evidence="1" type="ORF">ACFQVD_41670</name>
</gene>
<name>A0ABW2TD94_9ACTN</name>
<proteinExistence type="predicted"/>
<dbReference type="EMBL" id="JBHTEE010000001">
    <property type="protein sequence ID" value="MFC7606625.1"/>
    <property type="molecule type" value="Genomic_DNA"/>
</dbReference>
<dbReference type="Proteomes" id="UP001596514">
    <property type="component" value="Unassembled WGS sequence"/>
</dbReference>
<organism evidence="1 2">
    <name type="scientific">Streptosporangium amethystogenes subsp. fukuiense</name>
    <dbReference type="NCBI Taxonomy" id="698418"/>
    <lineage>
        <taxon>Bacteria</taxon>
        <taxon>Bacillati</taxon>
        <taxon>Actinomycetota</taxon>
        <taxon>Actinomycetes</taxon>
        <taxon>Streptosporangiales</taxon>
        <taxon>Streptosporangiaceae</taxon>
        <taxon>Streptosporangium</taxon>
    </lineage>
</organism>
<protein>
    <submittedName>
        <fullName evidence="1">Uncharacterized protein</fullName>
    </submittedName>
</protein>
<reference evidence="2" key="1">
    <citation type="journal article" date="2019" name="Int. J. Syst. Evol. Microbiol.">
        <title>The Global Catalogue of Microorganisms (GCM) 10K type strain sequencing project: providing services to taxonomists for standard genome sequencing and annotation.</title>
        <authorList>
            <consortium name="The Broad Institute Genomics Platform"/>
            <consortium name="The Broad Institute Genome Sequencing Center for Infectious Disease"/>
            <person name="Wu L."/>
            <person name="Ma J."/>
        </authorList>
    </citation>
    <scope>NUCLEOTIDE SEQUENCE [LARGE SCALE GENOMIC DNA]</scope>
    <source>
        <strain evidence="2">JCM 10083</strain>
    </source>
</reference>